<dbReference type="SUPFAM" id="SSF51735">
    <property type="entry name" value="NAD(P)-binding Rossmann-fold domains"/>
    <property type="match status" value="1"/>
</dbReference>
<keyword evidence="3" id="KW-1185">Reference proteome</keyword>
<dbReference type="Gene3D" id="3.40.50.720">
    <property type="entry name" value="NAD(P)-binding Rossmann-like Domain"/>
    <property type="match status" value="1"/>
</dbReference>
<dbReference type="PANTHER" id="PTHR48079">
    <property type="entry name" value="PROTEIN YEEZ"/>
    <property type="match status" value="1"/>
</dbReference>
<evidence type="ECO:0000313" key="2">
    <source>
        <dbReference type="EMBL" id="USP74839.1"/>
    </source>
</evidence>
<dbReference type="Proteomes" id="UP001056012">
    <property type="component" value="Chromosome 2"/>
</dbReference>
<dbReference type="AlphaFoldDB" id="A0A9Q8Z4S1"/>
<dbReference type="Pfam" id="PF01370">
    <property type="entry name" value="Epimerase"/>
    <property type="match status" value="1"/>
</dbReference>
<accession>A0A9Q8Z4S1</accession>
<proteinExistence type="predicted"/>
<dbReference type="InterPro" id="IPR051783">
    <property type="entry name" value="NAD(P)-dependent_oxidoreduct"/>
</dbReference>
<name>A0A9Q8Z4S1_CURCL</name>
<sequence length="349" mass="38625">MIRNILITGAGGYIGGSLATEFATQKDGPIKDAKIYAAVRSKGQAKSASVPGLEMLQLDCGDLEAVKDVILNNHIDMVIHAASSMVASYSQNLLEALGERRKQSSQEVYFIQAILTAFTDMGGWHYGQCKDSDTEIFAKEKGIGDAHPTDILIVEQSKALGVKSFILPAPSVYGRGTGNWRKLSVSIPQYIRTSMRMKQVYKFPEDAAPTAAHISDLVSLYKLLVAKILLGETPPANENGYYFPFAHRIPWHKTMDILAKVMHARGLVNSPNVEIWPSYEQAADEYGFPRQFIRAMGTSSGDIVTEKPFELGWKPQWDEKKYLESIDQEVQDVLELDSGKASVFDALMK</sequence>
<dbReference type="GO" id="GO:0004029">
    <property type="term" value="F:aldehyde dehydrogenase (NAD+) activity"/>
    <property type="evidence" value="ECO:0007669"/>
    <property type="project" value="TreeGrafter"/>
</dbReference>
<evidence type="ECO:0000313" key="3">
    <source>
        <dbReference type="Proteomes" id="UP001056012"/>
    </source>
</evidence>
<dbReference type="OrthoDB" id="10262413at2759"/>
<reference evidence="2" key="1">
    <citation type="submission" date="2021-12" db="EMBL/GenBank/DDBJ databases">
        <title>Curvularia clavata genome.</title>
        <authorList>
            <person name="Cao Y."/>
        </authorList>
    </citation>
    <scope>NUCLEOTIDE SEQUENCE</scope>
    <source>
        <strain evidence="2">Yc1106</strain>
    </source>
</reference>
<dbReference type="GO" id="GO:0005737">
    <property type="term" value="C:cytoplasm"/>
    <property type="evidence" value="ECO:0007669"/>
    <property type="project" value="TreeGrafter"/>
</dbReference>
<dbReference type="VEuPathDB" id="FungiDB:yc1106_02113"/>
<dbReference type="PANTHER" id="PTHR48079:SF6">
    <property type="entry name" value="NAD(P)-BINDING DOMAIN-CONTAINING PROTEIN-RELATED"/>
    <property type="match status" value="1"/>
</dbReference>
<dbReference type="EMBL" id="CP089275">
    <property type="protein sequence ID" value="USP74839.1"/>
    <property type="molecule type" value="Genomic_DNA"/>
</dbReference>
<dbReference type="InterPro" id="IPR001509">
    <property type="entry name" value="Epimerase_deHydtase"/>
</dbReference>
<feature type="domain" description="NAD-dependent epimerase/dehydratase" evidence="1">
    <location>
        <begin position="5"/>
        <end position="86"/>
    </location>
</feature>
<evidence type="ECO:0000259" key="1">
    <source>
        <dbReference type="Pfam" id="PF01370"/>
    </source>
</evidence>
<gene>
    <name evidence="2" type="ORF">yc1106_02113</name>
</gene>
<protein>
    <recommendedName>
        <fullName evidence="1">NAD-dependent epimerase/dehydratase domain-containing protein</fullName>
    </recommendedName>
</protein>
<organism evidence="2 3">
    <name type="scientific">Curvularia clavata</name>
    <dbReference type="NCBI Taxonomy" id="95742"/>
    <lineage>
        <taxon>Eukaryota</taxon>
        <taxon>Fungi</taxon>
        <taxon>Dikarya</taxon>
        <taxon>Ascomycota</taxon>
        <taxon>Pezizomycotina</taxon>
        <taxon>Dothideomycetes</taxon>
        <taxon>Pleosporomycetidae</taxon>
        <taxon>Pleosporales</taxon>
        <taxon>Pleosporineae</taxon>
        <taxon>Pleosporaceae</taxon>
        <taxon>Curvularia</taxon>
    </lineage>
</organism>
<dbReference type="InterPro" id="IPR036291">
    <property type="entry name" value="NAD(P)-bd_dom_sf"/>
</dbReference>